<evidence type="ECO:0000313" key="1">
    <source>
        <dbReference type="EMBL" id="QXP45069.1"/>
    </source>
</evidence>
<protein>
    <submittedName>
        <fullName evidence="1">Uncharacterized protein</fullName>
    </submittedName>
</protein>
<accession>A0A8F5XUB2</accession>
<name>A0A8F5XUB2_9VIRU</name>
<dbReference type="EMBL" id="MZ089784">
    <property type="protein sequence ID" value="QXP45069.1"/>
    <property type="molecule type" value="Genomic_DNA"/>
</dbReference>
<organism evidence="1">
    <name type="scientific">Microvirus mar38</name>
    <dbReference type="NCBI Taxonomy" id="2851172"/>
    <lineage>
        <taxon>Viruses</taxon>
        <taxon>Monodnaviria</taxon>
        <taxon>Sangervirae</taxon>
        <taxon>Phixviricota</taxon>
        <taxon>Malgrandaviricetes</taxon>
        <taxon>Petitvirales</taxon>
        <taxon>Microviridae</taxon>
    </lineage>
</organism>
<proteinExistence type="predicted"/>
<reference evidence="1" key="1">
    <citation type="submission" date="2021-04" db="EMBL/GenBank/DDBJ databases">
        <title>Genomes of microviruses identified in yellow-bellied marmot fecal samples.</title>
        <authorList>
            <person name="Varsani A."/>
            <person name="Kraberger S."/>
            <person name="Chatterjee A."/>
            <person name="Richet C."/>
            <person name="Fontenele R.S."/>
            <person name="Schmidlin K."/>
            <person name="Blumstein D.T."/>
        </authorList>
    </citation>
    <scope>NUCLEOTIDE SEQUENCE</scope>
    <source>
        <strain evidence="1">Mar38</strain>
    </source>
</reference>
<sequence length="65" mass="7901">MKKKLNAQKFLKYSQEVHTFKNDITLLIRLYVDGYISESDYRNNLSLICDNYRKFRKEHLLCVEL</sequence>